<dbReference type="PIRSF" id="PIRSF001563">
    <property type="entry name" value="Folylpolyglu_synth"/>
    <property type="match status" value="1"/>
</dbReference>
<dbReference type="GO" id="GO:0005524">
    <property type="term" value="F:ATP binding"/>
    <property type="evidence" value="ECO:0007669"/>
    <property type="project" value="UniProtKB-KW"/>
</dbReference>
<dbReference type="InterPro" id="IPR036565">
    <property type="entry name" value="Mur-like_cat_sf"/>
</dbReference>
<evidence type="ECO:0000256" key="5">
    <source>
        <dbReference type="ARBA" id="ARBA00008276"/>
    </source>
</evidence>
<dbReference type="InterPro" id="IPR001645">
    <property type="entry name" value="Folylpolyglutamate_synth"/>
</dbReference>
<comment type="subunit">
    <text evidence="6">Monomer.</text>
</comment>
<dbReference type="UniPathway" id="UPA00077">
    <property type="reaction ID" value="UER00157"/>
</dbReference>
<accession>A0A0C2HQF1</accession>
<evidence type="ECO:0000256" key="7">
    <source>
        <dbReference type="ARBA" id="ARBA00013023"/>
    </source>
</evidence>
<gene>
    <name evidence="25" type="ORF">GFER_08785</name>
</gene>
<evidence type="ECO:0000256" key="1">
    <source>
        <dbReference type="ARBA" id="ARBA00001946"/>
    </source>
</evidence>
<dbReference type="NCBIfam" id="TIGR01499">
    <property type="entry name" value="folC"/>
    <property type="match status" value="1"/>
</dbReference>
<comment type="catalytic activity">
    <reaction evidence="19">
        <text>(6S)-5,6,7,8-tetrahydrofolyl-(gamma-L-Glu)(n) + L-glutamate + ATP = (6S)-5,6,7,8-tetrahydrofolyl-(gamma-L-Glu)(n+1) + ADP + phosphate + H(+)</text>
        <dbReference type="Rhea" id="RHEA:10580"/>
        <dbReference type="Rhea" id="RHEA-COMP:14738"/>
        <dbReference type="Rhea" id="RHEA-COMP:14740"/>
        <dbReference type="ChEBI" id="CHEBI:15378"/>
        <dbReference type="ChEBI" id="CHEBI:29985"/>
        <dbReference type="ChEBI" id="CHEBI:30616"/>
        <dbReference type="ChEBI" id="CHEBI:43474"/>
        <dbReference type="ChEBI" id="CHEBI:141005"/>
        <dbReference type="ChEBI" id="CHEBI:456216"/>
        <dbReference type="EC" id="6.3.2.17"/>
    </reaction>
</comment>
<evidence type="ECO:0000256" key="9">
    <source>
        <dbReference type="ARBA" id="ARBA00019357"/>
    </source>
</evidence>
<evidence type="ECO:0000256" key="20">
    <source>
        <dbReference type="ARBA" id="ARBA00047808"/>
    </source>
</evidence>
<dbReference type="Gene3D" id="3.40.1190.10">
    <property type="entry name" value="Mur-like, catalytic domain"/>
    <property type="match status" value="1"/>
</dbReference>
<dbReference type="PROSITE" id="PS01011">
    <property type="entry name" value="FOLYLPOLYGLU_SYNT_1"/>
    <property type="match status" value="1"/>
</dbReference>
<dbReference type="InterPro" id="IPR036615">
    <property type="entry name" value="Mur_ligase_C_dom_sf"/>
</dbReference>
<evidence type="ECO:0000256" key="6">
    <source>
        <dbReference type="ARBA" id="ARBA00011245"/>
    </source>
</evidence>
<dbReference type="InterPro" id="IPR013221">
    <property type="entry name" value="Mur_ligase_cen"/>
</dbReference>
<dbReference type="Gene3D" id="3.90.190.20">
    <property type="entry name" value="Mur ligase, C-terminal domain"/>
    <property type="match status" value="1"/>
</dbReference>
<organism evidence="25 26">
    <name type="scientific">Geoalkalibacter ferrihydriticus DSM 17813</name>
    <dbReference type="NCBI Taxonomy" id="1121915"/>
    <lineage>
        <taxon>Bacteria</taxon>
        <taxon>Pseudomonadati</taxon>
        <taxon>Thermodesulfobacteriota</taxon>
        <taxon>Desulfuromonadia</taxon>
        <taxon>Desulfuromonadales</taxon>
        <taxon>Geoalkalibacteraceae</taxon>
        <taxon>Geoalkalibacter</taxon>
    </lineage>
</organism>
<dbReference type="AlphaFoldDB" id="A0A0C2HQF1"/>
<evidence type="ECO:0000256" key="4">
    <source>
        <dbReference type="ARBA" id="ARBA00005150"/>
    </source>
</evidence>
<dbReference type="RefSeq" id="WP_040098422.1">
    <property type="nucleotide sequence ID" value="NZ_JWJD01000002.1"/>
</dbReference>
<keyword evidence="11" id="KW-0479">Metal-binding</keyword>
<dbReference type="GO" id="GO:0046656">
    <property type="term" value="P:folic acid biosynthetic process"/>
    <property type="evidence" value="ECO:0007669"/>
    <property type="project" value="UniProtKB-KW"/>
</dbReference>
<dbReference type="PANTHER" id="PTHR11136:SF0">
    <property type="entry name" value="DIHYDROFOLATE SYNTHETASE-RELATED"/>
    <property type="match status" value="1"/>
</dbReference>
<keyword evidence="14" id="KW-0460">Magnesium</keyword>
<protein>
    <recommendedName>
        <fullName evidence="9">Dihydrofolate synthase/folylpolyglutamate synthase</fullName>
        <ecNumber evidence="7">6.3.2.12</ecNumber>
        <ecNumber evidence="8">6.3.2.17</ecNumber>
    </recommendedName>
    <alternativeName>
        <fullName evidence="18">Folylpoly-gamma-glutamate synthetase-dihydrofolate synthetase</fullName>
    </alternativeName>
    <alternativeName>
        <fullName evidence="16">Folylpolyglutamate synthetase</fullName>
    </alternativeName>
    <alternativeName>
        <fullName evidence="17">Tetrahydrofolylpolyglutamate synthase</fullName>
    </alternativeName>
</protein>
<keyword evidence="10 23" id="KW-0436">Ligase</keyword>
<keyword evidence="15" id="KW-0289">Folate biosynthesis</keyword>
<comment type="pathway">
    <text evidence="4">Cofactor biosynthesis; tetrahydrofolylpolyglutamate biosynthesis.</text>
</comment>
<sequence>MPFRETLDYLYGLQRFGIKLGLTNVLRLLERLGHPEKCCPVIHVAGTNGKGSVCAGLTRILGEAGFRVGLYTSPHLHSFTERIRINDHCINEAEVVRLTELLRERAAGIPLTFFEFTTALALYYFREQQVDCMVLEVGMGGRLDATNVVQPQVAVITPVSEDHAEHLGADLATIAAEKGGIIKAGAALVVARQEPEALAALQRLAHQAGAPLRLAGRDFYAIMHGEHFDYRGQRLKLEGLRPSLAGAHQRDNLTLALAVAEVLQEQGWNLSETALRRGVETLTWPGRLERWQSSPAVLLDGAHNAAGAGVLAAYLQGQGLSGLPWVVGLSGVRRPANICAPLLPLMAEAYIAEPGADKAVPAEDIAAYLGSQGRISRICPSPSAALRQALADWPQAPLVVVAGSLYLVAEVREWLMAQAEVPQ</sequence>
<dbReference type="EC" id="6.3.2.12" evidence="7"/>
<comment type="pathway">
    <text evidence="3">Cofactor biosynthesis; tetrahydrofolate biosynthesis; 7,8-dihydrofolate from 2-amino-4-hydroxy-6-hydroxymethyl-7,8-dihydropteridine diphosphate and 4-aminobenzoate: step 2/2.</text>
</comment>
<comment type="catalytic activity">
    <reaction evidence="22">
        <text>7,8-dihydropteroate + L-glutamate + ATP = 7,8-dihydrofolate + ADP + phosphate + H(+)</text>
        <dbReference type="Rhea" id="RHEA:23584"/>
        <dbReference type="ChEBI" id="CHEBI:15378"/>
        <dbReference type="ChEBI" id="CHEBI:17839"/>
        <dbReference type="ChEBI" id="CHEBI:29985"/>
        <dbReference type="ChEBI" id="CHEBI:30616"/>
        <dbReference type="ChEBI" id="CHEBI:43474"/>
        <dbReference type="ChEBI" id="CHEBI:57451"/>
        <dbReference type="ChEBI" id="CHEBI:456216"/>
        <dbReference type="EC" id="6.3.2.12"/>
    </reaction>
</comment>
<dbReference type="InterPro" id="IPR018109">
    <property type="entry name" value="Folylpolyglutamate_synth_CS"/>
</dbReference>
<dbReference type="Pfam" id="PF08245">
    <property type="entry name" value="Mur_ligase_M"/>
    <property type="match status" value="1"/>
</dbReference>
<proteinExistence type="inferred from homology"/>
<dbReference type="EMBL" id="JWJD01000002">
    <property type="protein sequence ID" value="KIH77105.1"/>
    <property type="molecule type" value="Genomic_DNA"/>
</dbReference>
<comment type="cofactor">
    <cofactor evidence="1">
        <name>Mg(2+)</name>
        <dbReference type="ChEBI" id="CHEBI:18420"/>
    </cofactor>
</comment>
<evidence type="ECO:0000256" key="19">
    <source>
        <dbReference type="ARBA" id="ARBA00047493"/>
    </source>
</evidence>
<keyword evidence="13 23" id="KW-0067">ATP-binding</keyword>
<evidence type="ECO:0000256" key="15">
    <source>
        <dbReference type="ARBA" id="ARBA00022909"/>
    </source>
</evidence>
<evidence type="ECO:0000256" key="2">
    <source>
        <dbReference type="ARBA" id="ARBA00002714"/>
    </source>
</evidence>
<evidence type="ECO:0000256" key="8">
    <source>
        <dbReference type="ARBA" id="ARBA00013025"/>
    </source>
</evidence>
<comment type="function">
    <text evidence="2">Functions in two distinct reactions of the de novo folate biosynthetic pathway. Catalyzes the addition of a glutamate residue to dihydropteroate (7,8-dihydropteroate or H2Pte) to form dihydrofolate (7,8-dihydrofolate monoglutamate or H2Pte-Glu). Also catalyzes successive additions of L-glutamate to tetrahydrofolate or 10-formyltetrahydrofolate or 5,10-methylenetetrahydrofolate, leading to folylpolyglutamate derivatives.</text>
</comment>
<evidence type="ECO:0000256" key="16">
    <source>
        <dbReference type="ARBA" id="ARBA00030048"/>
    </source>
</evidence>
<evidence type="ECO:0000256" key="22">
    <source>
        <dbReference type="ARBA" id="ARBA00049161"/>
    </source>
</evidence>
<evidence type="ECO:0000256" key="11">
    <source>
        <dbReference type="ARBA" id="ARBA00022723"/>
    </source>
</evidence>
<dbReference type="SUPFAM" id="SSF53623">
    <property type="entry name" value="MurD-like peptide ligases, catalytic domain"/>
    <property type="match status" value="1"/>
</dbReference>
<dbReference type="PROSITE" id="PS01012">
    <property type="entry name" value="FOLYLPOLYGLU_SYNT_2"/>
    <property type="match status" value="1"/>
</dbReference>
<dbReference type="PANTHER" id="PTHR11136">
    <property type="entry name" value="FOLYLPOLYGLUTAMATE SYNTHASE-RELATED"/>
    <property type="match status" value="1"/>
</dbReference>
<dbReference type="GO" id="GO:0004326">
    <property type="term" value="F:tetrahydrofolylpolyglutamate synthase activity"/>
    <property type="evidence" value="ECO:0007669"/>
    <property type="project" value="UniProtKB-EC"/>
</dbReference>
<dbReference type="GO" id="GO:0005737">
    <property type="term" value="C:cytoplasm"/>
    <property type="evidence" value="ECO:0007669"/>
    <property type="project" value="TreeGrafter"/>
</dbReference>
<keyword evidence="26" id="KW-1185">Reference proteome</keyword>
<evidence type="ECO:0000256" key="10">
    <source>
        <dbReference type="ARBA" id="ARBA00022598"/>
    </source>
</evidence>
<dbReference type="SUPFAM" id="SSF53244">
    <property type="entry name" value="MurD-like peptide ligases, peptide-binding domain"/>
    <property type="match status" value="1"/>
</dbReference>
<evidence type="ECO:0000256" key="17">
    <source>
        <dbReference type="ARBA" id="ARBA00030592"/>
    </source>
</evidence>
<evidence type="ECO:0000256" key="13">
    <source>
        <dbReference type="ARBA" id="ARBA00022840"/>
    </source>
</evidence>
<dbReference type="GO" id="GO:0046872">
    <property type="term" value="F:metal ion binding"/>
    <property type="evidence" value="ECO:0007669"/>
    <property type="project" value="UniProtKB-KW"/>
</dbReference>
<comment type="catalytic activity">
    <reaction evidence="20">
        <text>10-formyltetrahydrofolyl-(gamma-L-Glu)(n) + L-glutamate + ATP = 10-formyltetrahydrofolyl-(gamma-L-Glu)(n+1) + ADP + phosphate + H(+)</text>
        <dbReference type="Rhea" id="RHEA:51904"/>
        <dbReference type="Rhea" id="RHEA-COMP:13088"/>
        <dbReference type="Rhea" id="RHEA-COMP:14300"/>
        <dbReference type="ChEBI" id="CHEBI:15378"/>
        <dbReference type="ChEBI" id="CHEBI:29985"/>
        <dbReference type="ChEBI" id="CHEBI:30616"/>
        <dbReference type="ChEBI" id="CHEBI:43474"/>
        <dbReference type="ChEBI" id="CHEBI:134413"/>
        <dbReference type="ChEBI" id="CHEBI:456216"/>
        <dbReference type="EC" id="6.3.2.17"/>
    </reaction>
</comment>
<evidence type="ECO:0000313" key="26">
    <source>
        <dbReference type="Proteomes" id="UP000035068"/>
    </source>
</evidence>
<dbReference type="EC" id="6.3.2.17" evidence="8"/>
<feature type="domain" description="Mur ligase central" evidence="24">
    <location>
        <begin position="44"/>
        <end position="260"/>
    </location>
</feature>
<evidence type="ECO:0000256" key="14">
    <source>
        <dbReference type="ARBA" id="ARBA00022842"/>
    </source>
</evidence>
<evidence type="ECO:0000256" key="18">
    <source>
        <dbReference type="ARBA" id="ARBA00032510"/>
    </source>
</evidence>
<comment type="catalytic activity">
    <reaction evidence="21">
        <text>(6R)-5,10-methylenetetrahydrofolyl-(gamma-L-Glu)(n) + L-glutamate + ATP = (6R)-5,10-methylenetetrahydrofolyl-(gamma-L-Glu)(n+1) + ADP + phosphate + H(+)</text>
        <dbReference type="Rhea" id="RHEA:51912"/>
        <dbReference type="Rhea" id="RHEA-COMP:13257"/>
        <dbReference type="Rhea" id="RHEA-COMP:13258"/>
        <dbReference type="ChEBI" id="CHEBI:15378"/>
        <dbReference type="ChEBI" id="CHEBI:29985"/>
        <dbReference type="ChEBI" id="CHEBI:30616"/>
        <dbReference type="ChEBI" id="CHEBI:43474"/>
        <dbReference type="ChEBI" id="CHEBI:136572"/>
        <dbReference type="ChEBI" id="CHEBI:456216"/>
        <dbReference type="EC" id="6.3.2.17"/>
    </reaction>
</comment>
<reference evidence="25 26" key="1">
    <citation type="submission" date="2014-12" db="EMBL/GenBank/DDBJ databases">
        <title>Genomes of Geoalkalibacter ferrihydriticus and Geoalkalibacter subterraneus, two haloalkaliphilic metal-reducing members of the Geobacteraceae.</title>
        <authorList>
            <person name="Badalamenti J.P."/>
            <person name="Torres C.I."/>
            <person name="Krajmalnik-Brown R."/>
            <person name="Bond D.R."/>
        </authorList>
    </citation>
    <scope>NUCLEOTIDE SEQUENCE [LARGE SCALE GENOMIC DNA]</scope>
    <source>
        <strain evidence="25 26">DSM 17813</strain>
    </source>
</reference>
<evidence type="ECO:0000256" key="3">
    <source>
        <dbReference type="ARBA" id="ARBA00004799"/>
    </source>
</evidence>
<evidence type="ECO:0000256" key="21">
    <source>
        <dbReference type="ARBA" id="ARBA00049035"/>
    </source>
</evidence>
<dbReference type="GO" id="GO:0008841">
    <property type="term" value="F:dihydrofolate synthase activity"/>
    <property type="evidence" value="ECO:0007669"/>
    <property type="project" value="UniProtKB-EC"/>
</dbReference>
<name>A0A0C2HQF1_9BACT</name>
<evidence type="ECO:0000313" key="25">
    <source>
        <dbReference type="EMBL" id="KIH77105.1"/>
    </source>
</evidence>
<dbReference type="FunFam" id="3.40.1190.10:FF:000004">
    <property type="entry name" value="Dihydrofolate synthase/folylpolyglutamate synthase"/>
    <property type="match status" value="1"/>
</dbReference>
<dbReference type="GO" id="GO:0046654">
    <property type="term" value="P:tetrahydrofolate biosynthetic process"/>
    <property type="evidence" value="ECO:0007669"/>
    <property type="project" value="UniProtKB-UniPathway"/>
</dbReference>
<keyword evidence="12 23" id="KW-0547">Nucleotide-binding</keyword>
<comment type="similarity">
    <text evidence="5 23">Belongs to the folylpolyglutamate synthase family.</text>
</comment>
<evidence type="ECO:0000256" key="23">
    <source>
        <dbReference type="PIRNR" id="PIRNR001563"/>
    </source>
</evidence>
<comment type="caution">
    <text evidence="25">The sequence shown here is derived from an EMBL/GenBank/DDBJ whole genome shotgun (WGS) entry which is preliminary data.</text>
</comment>
<evidence type="ECO:0000256" key="12">
    <source>
        <dbReference type="ARBA" id="ARBA00022741"/>
    </source>
</evidence>
<evidence type="ECO:0000259" key="24">
    <source>
        <dbReference type="Pfam" id="PF08245"/>
    </source>
</evidence>
<dbReference type="Proteomes" id="UP000035068">
    <property type="component" value="Unassembled WGS sequence"/>
</dbReference>